<dbReference type="Proteomes" id="UP000028712">
    <property type="component" value="Unassembled WGS sequence"/>
</dbReference>
<reference evidence="4 6" key="2">
    <citation type="submission" date="2016-11" db="EMBL/GenBank/DDBJ databases">
        <title>Whole genomes of Flavobacteriaceae.</title>
        <authorList>
            <person name="Stine C."/>
            <person name="Li C."/>
            <person name="Tadesse D."/>
        </authorList>
    </citation>
    <scope>NUCLEOTIDE SEQUENCE [LARGE SCALE GENOMIC DNA]</scope>
    <source>
        <strain evidence="4 6">ATCC 29551</strain>
    </source>
</reference>
<dbReference type="OrthoDB" id="116832at2"/>
<proteinExistence type="predicted"/>
<dbReference type="STRING" id="991.IW20_18370"/>
<sequence>MRKIIIMPMLLASFIVFSQEKIVTKSAAITLEASVPSFQPVAGTNSNVTFVLNPATGEVASLALMKGFQFEMALMEEHFNENYMETDKYPKAVFRGQIEGFDIKSLTEDYKDYIIKGKLELHGKSKDIKAAAKITKTGPRITIISDFAVNASDFSIPIPSLIKYKLDDKVKVQIIAVLK</sequence>
<organism evidence="3 5">
    <name type="scientific">Flavobacterium hydatis</name>
    <name type="common">Cytophaga aquatilis</name>
    <dbReference type="NCBI Taxonomy" id="991"/>
    <lineage>
        <taxon>Bacteria</taxon>
        <taxon>Pseudomonadati</taxon>
        <taxon>Bacteroidota</taxon>
        <taxon>Flavobacteriia</taxon>
        <taxon>Flavobacteriales</taxon>
        <taxon>Flavobacteriaceae</taxon>
        <taxon>Flavobacterium</taxon>
    </lineage>
</organism>
<name>A0A086A7G8_FLAHY</name>
<evidence type="ECO:0000259" key="2">
    <source>
        <dbReference type="SMART" id="SM00867"/>
    </source>
</evidence>
<dbReference type="InterPro" id="IPR007372">
    <property type="entry name" value="Lipid/polyisoprenoid-bd_YceI"/>
</dbReference>
<evidence type="ECO:0000256" key="1">
    <source>
        <dbReference type="SAM" id="SignalP"/>
    </source>
</evidence>
<evidence type="ECO:0000313" key="6">
    <source>
        <dbReference type="Proteomes" id="UP000198424"/>
    </source>
</evidence>
<dbReference type="SUPFAM" id="SSF101874">
    <property type="entry name" value="YceI-like"/>
    <property type="match status" value="1"/>
</dbReference>
<comment type="caution">
    <text evidence="3">The sequence shown here is derived from an EMBL/GenBank/DDBJ whole genome shotgun (WGS) entry which is preliminary data.</text>
</comment>
<dbReference type="Proteomes" id="UP000198424">
    <property type="component" value="Unassembled WGS sequence"/>
</dbReference>
<dbReference type="EMBL" id="JPRM01000030">
    <property type="protein sequence ID" value="KFF12632.1"/>
    <property type="molecule type" value="Genomic_DNA"/>
</dbReference>
<dbReference type="InterPro" id="IPR036761">
    <property type="entry name" value="TTHA0802/YceI-like_sf"/>
</dbReference>
<keyword evidence="1" id="KW-0732">Signal</keyword>
<feature type="domain" description="Lipid/polyisoprenoid-binding YceI-like" evidence="2">
    <location>
        <begin position="20"/>
        <end position="179"/>
    </location>
</feature>
<reference evidence="3 5" key="1">
    <citation type="submission" date="2014-07" db="EMBL/GenBank/DDBJ databases">
        <title>Genome of Flavobacterium hydatis DSM 2063.</title>
        <authorList>
            <person name="Pipes S.E."/>
            <person name="Stropko S.J."/>
            <person name="Newman J.D."/>
        </authorList>
    </citation>
    <scope>NUCLEOTIDE SEQUENCE [LARGE SCALE GENOMIC DNA]</scope>
    <source>
        <strain evidence="3 5">DSM 2063</strain>
    </source>
</reference>
<evidence type="ECO:0000313" key="4">
    <source>
        <dbReference type="EMBL" id="OXA87709.1"/>
    </source>
</evidence>
<dbReference type="Pfam" id="PF04264">
    <property type="entry name" value="YceI"/>
    <property type="match status" value="1"/>
</dbReference>
<protein>
    <recommendedName>
        <fullName evidence="2">Lipid/polyisoprenoid-binding YceI-like domain-containing protein</fullName>
    </recommendedName>
</protein>
<dbReference type="SMART" id="SM00867">
    <property type="entry name" value="YceI"/>
    <property type="match status" value="1"/>
</dbReference>
<gene>
    <name evidence="4" type="ORF">B0A62_22580</name>
    <name evidence="3" type="ORF">IW20_18370</name>
</gene>
<accession>A0A086A7G8</accession>
<dbReference type="Gene3D" id="2.40.128.110">
    <property type="entry name" value="Lipid/polyisoprenoid-binding, YceI-like"/>
    <property type="match status" value="1"/>
</dbReference>
<dbReference type="eggNOG" id="COG2353">
    <property type="taxonomic scope" value="Bacteria"/>
</dbReference>
<evidence type="ECO:0000313" key="5">
    <source>
        <dbReference type="Proteomes" id="UP000028712"/>
    </source>
</evidence>
<dbReference type="AlphaFoldDB" id="A0A086A7G8"/>
<dbReference type="RefSeq" id="WP_035625460.1">
    <property type="nucleotide sequence ID" value="NZ_JBEWQG010000033.1"/>
</dbReference>
<keyword evidence="6" id="KW-1185">Reference proteome</keyword>
<feature type="signal peptide" evidence="1">
    <location>
        <begin position="1"/>
        <end position="18"/>
    </location>
</feature>
<dbReference type="EMBL" id="MUGY01000037">
    <property type="protein sequence ID" value="OXA87709.1"/>
    <property type="molecule type" value="Genomic_DNA"/>
</dbReference>
<evidence type="ECO:0000313" key="3">
    <source>
        <dbReference type="EMBL" id="KFF12632.1"/>
    </source>
</evidence>
<feature type="chain" id="PRO_5001802402" description="Lipid/polyisoprenoid-binding YceI-like domain-containing protein" evidence="1">
    <location>
        <begin position="19"/>
        <end position="179"/>
    </location>
</feature>